<dbReference type="RefSeq" id="WP_092343459.1">
    <property type="nucleotide sequence ID" value="NZ_LN906597.1"/>
</dbReference>
<gene>
    <name evidence="6" type="ORF">Ark11_1163</name>
</gene>
<dbReference type="PATRIC" id="fig|1561003.3.peg.1199"/>
<evidence type="ECO:0000256" key="3">
    <source>
        <dbReference type="ARBA" id="ARBA00023125"/>
    </source>
</evidence>
<accession>A0A0S4M747</accession>
<evidence type="ECO:0000313" key="7">
    <source>
        <dbReference type="Proteomes" id="UP000198651"/>
    </source>
</evidence>
<dbReference type="InterPro" id="IPR010998">
    <property type="entry name" value="Integrase_recombinase_N"/>
</dbReference>
<dbReference type="GO" id="GO:0003677">
    <property type="term" value="F:DNA binding"/>
    <property type="evidence" value="ECO:0007669"/>
    <property type="project" value="UniProtKB-KW"/>
</dbReference>
<dbReference type="Pfam" id="PF00589">
    <property type="entry name" value="Phage_integrase"/>
    <property type="match status" value="1"/>
</dbReference>
<keyword evidence="4" id="KW-0233">DNA recombination</keyword>
<keyword evidence="7" id="KW-1185">Reference proteome</keyword>
<dbReference type="STRING" id="1561003.Ark11_1163"/>
<keyword evidence="2" id="KW-0229">DNA integration</keyword>
<evidence type="ECO:0000313" key="6">
    <source>
        <dbReference type="EMBL" id="CUT17976.1"/>
    </source>
</evidence>
<dbReference type="InterPro" id="IPR013762">
    <property type="entry name" value="Integrase-like_cat_sf"/>
</dbReference>
<feature type="domain" description="Tyr recombinase" evidence="5">
    <location>
        <begin position="185"/>
        <end position="397"/>
    </location>
</feature>
<dbReference type="AlphaFoldDB" id="A0A0S4M747"/>
<organism evidence="6 7">
    <name type="scientific">Candidatus Ichthyocystis hellenicum</name>
    <dbReference type="NCBI Taxonomy" id="1561003"/>
    <lineage>
        <taxon>Bacteria</taxon>
        <taxon>Pseudomonadati</taxon>
        <taxon>Pseudomonadota</taxon>
        <taxon>Betaproteobacteria</taxon>
        <taxon>Burkholderiales</taxon>
        <taxon>Candidatus Ichthyocystis</taxon>
    </lineage>
</organism>
<dbReference type="PANTHER" id="PTHR30349">
    <property type="entry name" value="PHAGE INTEGRASE-RELATED"/>
    <property type="match status" value="1"/>
</dbReference>
<dbReference type="Gene3D" id="1.10.150.130">
    <property type="match status" value="1"/>
</dbReference>
<evidence type="ECO:0000256" key="4">
    <source>
        <dbReference type="ARBA" id="ARBA00023172"/>
    </source>
</evidence>
<protein>
    <submittedName>
        <fullName evidence="6">Phage integrase, XerC family</fullName>
    </submittedName>
</protein>
<dbReference type="SUPFAM" id="SSF56349">
    <property type="entry name" value="DNA breaking-rejoining enzymes"/>
    <property type="match status" value="1"/>
</dbReference>
<dbReference type="Gene3D" id="1.10.443.10">
    <property type="entry name" value="Intergrase catalytic core"/>
    <property type="match status" value="1"/>
</dbReference>
<evidence type="ECO:0000256" key="1">
    <source>
        <dbReference type="ARBA" id="ARBA00004496"/>
    </source>
</evidence>
<dbReference type="GO" id="GO:0006310">
    <property type="term" value="P:DNA recombination"/>
    <property type="evidence" value="ECO:0007669"/>
    <property type="project" value="UniProtKB-KW"/>
</dbReference>
<reference evidence="7" key="1">
    <citation type="submission" date="2015-11" db="EMBL/GenBank/DDBJ databases">
        <authorList>
            <person name="Seth-Smith H.M.B."/>
        </authorList>
    </citation>
    <scope>NUCLEOTIDE SEQUENCE [LARGE SCALE GENOMIC DNA]</scope>
    <source>
        <strain evidence="7">2013Ark11</strain>
    </source>
</reference>
<comment type="subcellular location">
    <subcellularLocation>
        <location evidence="1">Cytoplasm</location>
    </subcellularLocation>
</comment>
<dbReference type="PANTHER" id="PTHR30349:SF77">
    <property type="entry name" value="TYROSINE RECOMBINASE XERC"/>
    <property type="match status" value="1"/>
</dbReference>
<dbReference type="EMBL" id="LN906597">
    <property type="protein sequence ID" value="CUT17976.1"/>
    <property type="molecule type" value="Genomic_DNA"/>
</dbReference>
<dbReference type="InterPro" id="IPR050090">
    <property type="entry name" value="Tyrosine_recombinase_XerCD"/>
</dbReference>
<dbReference type="PROSITE" id="PS51898">
    <property type="entry name" value="TYR_RECOMBINASE"/>
    <property type="match status" value="1"/>
</dbReference>
<dbReference type="GO" id="GO:0005737">
    <property type="term" value="C:cytoplasm"/>
    <property type="evidence" value="ECO:0007669"/>
    <property type="project" value="UniProtKB-SubCell"/>
</dbReference>
<proteinExistence type="predicted"/>
<keyword evidence="3" id="KW-0238">DNA-binding</keyword>
<dbReference type="InterPro" id="IPR002104">
    <property type="entry name" value="Integrase_catalytic"/>
</dbReference>
<dbReference type="InterPro" id="IPR011010">
    <property type="entry name" value="DNA_brk_join_enz"/>
</dbReference>
<dbReference type="GO" id="GO:0015074">
    <property type="term" value="P:DNA integration"/>
    <property type="evidence" value="ECO:0007669"/>
    <property type="project" value="UniProtKB-KW"/>
</dbReference>
<dbReference type="Proteomes" id="UP000198651">
    <property type="component" value="Chromosome I"/>
</dbReference>
<evidence type="ECO:0000259" key="5">
    <source>
        <dbReference type="PROSITE" id="PS51898"/>
    </source>
</evidence>
<dbReference type="OrthoDB" id="8610787at2"/>
<name>A0A0S4M747_9BURK</name>
<sequence length="400" mass="46508">MKVVPIPVIDKLEFMTDPNPLSDIYLLEDYVSVINFLRQYGGNISTFESYRREVEKIIQWAWRVKKISLLKISRSDIEEYIKFCINPPISWIATKRHPRFIDKSGTRCPNKDWRPFVSCISKLDYKEGKIPDRNDYSISQKTIREIFSVLSSMFNFFCIEGKVERNPVALIKQKNKYLQKVQKKSCSLRLTEKQWDACVKVASSMATKDSRHERTLFIISSLYLLYLRISELTATERWVPEMNNFYQDANGCWWFKVVGKGNKMREIAVSDAMLNALKRYRKSLGLTDIPSPDDDFPLIPKERGKGPTTSTRRIRQIVQLCFDEAIHILKKQGQTQESQMLESATVHWLRHTGISDDINKRGRPIAHVRDDAGHSSSAITDQYNDIDLMERYKSAKSKSV</sequence>
<evidence type="ECO:0000256" key="2">
    <source>
        <dbReference type="ARBA" id="ARBA00022908"/>
    </source>
</evidence>
<dbReference type="CDD" id="cd00397">
    <property type="entry name" value="DNA_BRE_C"/>
    <property type="match status" value="1"/>
</dbReference>